<comment type="caution">
    <text evidence="1">The sequence shown here is derived from an EMBL/GenBank/DDBJ whole genome shotgun (WGS) entry which is preliminary data.</text>
</comment>
<dbReference type="Proteomes" id="UP000827976">
    <property type="component" value="Chromosome 4"/>
</dbReference>
<keyword evidence="2" id="KW-1185">Reference proteome</keyword>
<evidence type="ECO:0000313" key="2">
    <source>
        <dbReference type="Proteomes" id="UP000827976"/>
    </source>
</evidence>
<gene>
    <name evidence="1" type="ORF">IHE45_04G034200</name>
</gene>
<name>A0ACB7WBQ7_DIOAL</name>
<evidence type="ECO:0000313" key="1">
    <source>
        <dbReference type="EMBL" id="KAH7685357.1"/>
    </source>
</evidence>
<protein>
    <submittedName>
        <fullName evidence="1">1-phosphatidylinositol-3-phosphate 5-kinase protein</fullName>
        <ecNumber evidence="1">2.7.1.150</ecNumber>
    </submittedName>
</protein>
<sequence length="1751" mass="194097">MTTMCHVCGSDPGTLNGVHCRICQSPFCQACEKRDSSSAAFGGDHIGKFCGSCLEKLARDSFSGNISSYHASTLTSPALSLSSYESCTSSCGDFQVDVSSKPREDVDDNLDDGQVHLSRTYSDSPLQEYADGNTIKNIEVQNFHGKNILNGVKHPMFGEQVNSSTALNYDASGGEKVELHSKTHEDAQSTTRAGDDSDGTDVTSESAIPRFLCNIETDPLIWIPPEPEEGEADSDSVANIDDDDDYSNGTKWGQPASLSSFDEEYSSKHNYKERRQKAMMEAMNGQFKILVSRFLASEGISFSDGEAGESWLDVMTSLSWEAALLIKPDASQGQAMDPGSYLKVKCVASGQRSQSQVIKGWVFKKNTAHKHMPTKYKNPRLLLLKGVLGHSATSLSSFVSMEQERDSLKSIIEMIETCQPNVVLVEKTVSRDIQESLLTKGITLAFDMKLTRLERIARCTGSEIISSADIIMKPKLKQCEYFHIEKFTEDYNCFGEGGRRPIKTLMFLEGFSKPLGCTILLRGAPSDELKKIKRVIHYTVFAAYHLILETSFFADQRAFFSDLNVAEVNKSLSDNQNSGGYAIEPDSSPSDIEASAGSIAPPVLEIPVSDGSPESLLSEGEHLVSNLDAKNPSLPGFVPGFDTTLNLKDRDVFFKPNSGEVQQMDASGQQFSGRLLSSVSGSLRRYLGGSFPPLTSDSVLPYIGFKDEVNHQRIDILPVSPSPQTLSHEIKANGKISHLKSDDEVDKSEKMGFLSDSIRPFGNCMSGEGNNVGVQNRDDIESVLDPQSILVLLSSQCISKRTVCEQSHLSRIKYYGNFDVSLGRFLQDILLSQKHSCSACGEPPEGHIYRYTHQNGNITVLVKRLSSKLTLSGEDEGKIWMWTRCLRCEHESGIPRTSQRVVMSTAACGLSFGKFLELSFSSHSAANRLSRCGHSLHRDCLRFFGLGSKVAMFRYSAVEIYAACKPPPVIDFSNTKGLEWLQREAKDMLLKGDKFFLEVRNSLEKLRPRFSSSLMKQSLSLGSVKEFHAIEEMLVHDKADFEATLVRNANCGGQIGRNGHEILDVSWLSQELLLLLYVWDHRLNSLQMYTQDGNANHEPDHEFSKEDVDVTSSSSRVKTSASESDGKGLEVSVQVPIDVVESLAPNGDLYPHSIRTASEFDSAENSGNTAITVSTSNLSGESLEGPASLVDHDISSKPYELSSVAVPILDPMRVDLSNSSVKEPMRHIEKIDESGLKTEETEASGLMSATSLPKEQHFGSSYKSSSFRAEGPEGWVWSSFSELQKELRKDLHGGYLQKFSFIYSYRPLYLSPFGDMIYRDMDKLHFPVGLGGNVISVCEDEISSIIACALALSESQCGLLGSADNMELWDGKGEADKSVDNTYGLKSDISTVSHWPSTGSIDTERMRTSHSYSSLLSDELSASISDVLSSADRVLASDNQHPEIPVGVGKVAGKSKYSVVCINAKQFYDLRKRCCPSELAYISSLSRCKKWDAQGGKSKAFFAKSMDERFIIKQIKKTELDSFLKFAPDYFKHITGSLDSGSQTCLAKILGIYQVRQNRSGKEIKIDLMVMENLLFGRNISRTYDLKGAVFSRYISDTNDSEKVLLDQNFVEDMCVSPIYVGGRTKHLLQRAIWNDTSFLTSINVMDYSLLVGVDKQRRELVFGIIDYLRQYTWDKQLETWVKTSLVVPKNALPTVISPKEYKKRFRNFMTKYFLTVPDTWCQEKCSGPCRFCSDSCRNASFSESVKLPER</sequence>
<keyword evidence="1" id="KW-0808">Transferase</keyword>
<dbReference type="EMBL" id="CM037014">
    <property type="protein sequence ID" value="KAH7685357.1"/>
    <property type="molecule type" value="Genomic_DNA"/>
</dbReference>
<accession>A0ACB7WBQ7</accession>
<organism evidence="1 2">
    <name type="scientific">Dioscorea alata</name>
    <name type="common">Purple yam</name>
    <dbReference type="NCBI Taxonomy" id="55571"/>
    <lineage>
        <taxon>Eukaryota</taxon>
        <taxon>Viridiplantae</taxon>
        <taxon>Streptophyta</taxon>
        <taxon>Embryophyta</taxon>
        <taxon>Tracheophyta</taxon>
        <taxon>Spermatophyta</taxon>
        <taxon>Magnoliopsida</taxon>
        <taxon>Liliopsida</taxon>
        <taxon>Dioscoreales</taxon>
        <taxon>Dioscoreaceae</taxon>
        <taxon>Dioscorea</taxon>
    </lineage>
</organism>
<proteinExistence type="predicted"/>
<dbReference type="EC" id="2.7.1.150" evidence="1"/>
<reference evidence="2" key="1">
    <citation type="journal article" date="2022" name="Nat. Commun.">
        <title>Chromosome evolution and the genetic basis of agronomically important traits in greater yam.</title>
        <authorList>
            <person name="Bredeson J.V."/>
            <person name="Lyons J.B."/>
            <person name="Oniyinde I.O."/>
            <person name="Okereke N.R."/>
            <person name="Kolade O."/>
            <person name="Nnabue I."/>
            <person name="Nwadili C.O."/>
            <person name="Hribova E."/>
            <person name="Parker M."/>
            <person name="Nwogha J."/>
            <person name="Shu S."/>
            <person name="Carlson J."/>
            <person name="Kariba R."/>
            <person name="Muthemba S."/>
            <person name="Knop K."/>
            <person name="Barton G.J."/>
            <person name="Sherwood A.V."/>
            <person name="Lopez-Montes A."/>
            <person name="Asiedu R."/>
            <person name="Jamnadass R."/>
            <person name="Muchugi A."/>
            <person name="Goodstein D."/>
            <person name="Egesi C.N."/>
            <person name="Featherston J."/>
            <person name="Asfaw A."/>
            <person name="Simpson G.G."/>
            <person name="Dolezel J."/>
            <person name="Hendre P.S."/>
            <person name="Van Deynze A."/>
            <person name="Kumar P.L."/>
            <person name="Obidiegwu J.E."/>
            <person name="Bhattacharjee R."/>
            <person name="Rokhsar D.S."/>
        </authorList>
    </citation>
    <scope>NUCLEOTIDE SEQUENCE [LARGE SCALE GENOMIC DNA]</scope>
    <source>
        <strain evidence="2">cv. TDa95/00328</strain>
    </source>
</reference>